<evidence type="ECO:0000313" key="3">
    <source>
        <dbReference type="EMBL" id="MDA3767983.1"/>
    </source>
</evidence>
<feature type="domain" description="Actin homologue MreB-like C-terminal" evidence="2">
    <location>
        <begin position="235"/>
        <end position="352"/>
    </location>
</feature>
<evidence type="ECO:0000259" key="1">
    <source>
        <dbReference type="Pfam" id="PF17989"/>
    </source>
</evidence>
<evidence type="ECO:0000259" key="2">
    <source>
        <dbReference type="Pfam" id="PF21522"/>
    </source>
</evidence>
<dbReference type="AlphaFoldDB" id="A0AAW5YXW6"/>
<proteinExistence type="predicted"/>
<dbReference type="SUPFAM" id="SSF53067">
    <property type="entry name" value="Actin-like ATPase domain"/>
    <property type="match status" value="2"/>
</dbReference>
<dbReference type="InterPro" id="IPR040607">
    <property type="entry name" value="ALP_N"/>
</dbReference>
<dbReference type="Pfam" id="PF21522">
    <property type="entry name" value="MreB-like_C"/>
    <property type="match status" value="1"/>
</dbReference>
<name>A0AAW5YXW6_9LACO</name>
<dbReference type="InterPro" id="IPR043129">
    <property type="entry name" value="ATPase_NBD"/>
</dbReference>
<dbReference type="Pfam" id="PF17989">
    <property type="entry name" value="ALP_N"/>
    <property type="match status" value="1"/>
</dbReference>
<dbReference type="Proteomes" id="UP001210502">
    <property type="component" value="Unassembled WGS sequence"/>
</dbReference>
<dbReference type="RefSeq" id="WP_271024543.1">
    <property type="nucleotide sequence ID" value="NZ_JAQIEY010000014.1"/>
</dbReference>
<dbReference type="EMBL" id="JAQIEY010000014">
    <property type="protein sequence ID" value="MDA3767983.1"/>
    <property type="molecule type" value="Genomic_DNA"/>
</dbReference>
<gene>
    <name evidence="3" type="ORF">PF586_05840</name>
</gene>
<comment type="caution">
    <text evidence="3">The sequence shown here is derived from an EMBL/GenBank/DDBJ whole genome shotgun (WGS) entry which is preliminary data.</text>
</comment>
<sequence>MKAAIDLGYGSVKALIDGEKVLFPSAIVLQRKQDLFDPIKFDNEDQEDDYMNDLIDHMDVTISSNAVKTPGRFLVGAAARDSKLPLKTFDVNDMSGKNESDLAMIINLSCLAAMRVKEAWEDEEDLSKQLEADVFMTTALPVLEGKRDGASERYEKRFTETSHVVTFHNFKEPISVKLTFKQVIVALEGETARYAIASADGKLKASIKKDFDKHYPDLASEVSADDLLKAPNTLLIDIGEGTTDFVVFSDGKINFTSSTSLAMGYGNALEEAVSQLQADKVAILDRTALSEFVSRPVSPLSRSRQERAKEAIRDQFGVLNDEITVAASQTLRKAASGIDLVYVMGGGSIGLADSGLREALEKKLAAFSGGIDVPVIWIAPAYAQALNALGLETILNKVM</sequence>
<protein>
    <submittedName>
        <fullName evidence="3">ParM/StbA family protein</fullName>
    </submittedName>
</protein>
<feature type="domain" description="Actin-like protein N-terminal" evidence="1">
    <location>
        <begin position="4"/>
        <end position="189"/>
    </location>
</feature>
<reference evidence="3" key="1">
    <citation type="submission" date="2023-01" db="EMBL/GenBank/DDBJ databases">
        <title>Sequencing of the bacterial strains from artisanal fermented milk Matsoni.</title>
        <authorList>
            <person name="Rozman V."/>
            <person name="Accetto T."/>
            <person name="Bogovic Matijasic B."/>
        </authorList>
    </citation>
    <scope>NUCLEOTIDE SEQUENCE</scope>
    <source>
        <strain evidence="3">Lbl333</strain>
    </source>
</reference>
<dbReference type="CDD" id="cd24023">
    <property type="entry name" value="ASKHA_NBD_ParM_Alp7A-like"/>
    <property type="match status" value="1"/>
</dbReference>
<accession>A0AAW5YXW6</accession>
<dbReference type="Gene3D" id="3.30.420.40">
    <property type="match status" value="2"/>
</dbReference>
<evidence type="ECO:0000313" key="4">
    <source>
        <dbReference type="Proteomes" id="UP001210502"/>
    </source>
</evidence>
<dbReference type="InterPro" id="IPR049067">
    <property type="entry name" value="MreB-like_C"/>
</dbReference>
<organism evidence="3 4">
    <name type="scientific">Lactobacillus delbrueckii</name>
    <dbReference type="NCBI Taxonomy" id="1584"/>
    <lineage>
        <taxon>Bacteria</taxon>
        <taxon>Bacillati</taxon>
        <taxon>Bacillota</taxon>
        <taxon>Bacilli</taxon>
        <taxon>Lactobacillales</taxon>
        <taxon>Lactobacillaceae</taxon>
        <taxon>Lactobacillus</taxon>
    </lineage>
</organism>